<comment type="caution">
    <text evidence="2">The sequence shown here is derived from an EMBL/GenBank/DDBJ whole genome shotgun (WGS) entry which is preliminary data.</text>
</comment>
<dbReference type="GO" id="GO:0008061">
    <property type="term" value="F:chitin binding"/>
    <property type="evidence" value="ECO:0007669"/>
    <property type="project" value="InterPro"/>
</dbReference>
<dbReference type="InterPro" id="IPR002557">
    <property type="entry name" value="Chitin-bd_dom"/>
</dbReference>
<dbReference type="Proteomes" id="UP000801492">
    <property type="component" value="Unassembled WGS sequence"/>
</dbReference>
<dbReference type="AlphaFoldDB" id="A0A8K0CJP3"/>
<proteinExistence type="predicted"/>
<dbReference type="PROSITE" id="PS50940">
    <property type="entry name" value="CHIT_BIND_II"/>
    <property type="match status" value="1"/>
</dbReference>
<reference evidence="2" key="1">
    <citation type="submission" date="2019-08" db="EMBL/GenBank/DDBJ databases">
        <title>The genome of the North American firefly Photinus pyralis.</title>
        <authorList>
            <consortium name="Photinus pyralis genome working group"/>
            <person name="Fallon T.R."/>
            <person name="Sander Lower S.E."/>
            <person name="Weng J.-K."/>
        </authorList>
    </citation>
    <scope>NUCLEOTIDE SEQUENCE</scope>
    <source>
        <strain evidence="2">TRF0915ILg1</strain>
        <tissue evidence="2">Whole body</tissue>
    </source>
</reference>
<accession>A0A8K0CJP3</accession>
<keyword evidence="3" id="KW-1185">Reference proteome</keyword>
<dbReference type="InterPro" id="IPR036508">
    <property type="entry name" value="Chitin-bd_dom_sf"/>
</dbReference>
<gene>
    <name evidence="2" type="ORF">ILUMI_17688</name>
</gene>
<feature type="non-terminal residue" evidence="2">
    <location>
        <position position="125"/>
    </location>
</feature>
<feature type="domain" description="Chitin-binding type-2" evidence="1">
    <location>
        <begin position="47"/>
        <end position="110"/>
    </location>
</feature>
<protein>
    <recommendedName>
        <fullName evidence="1">Chitin-binding type-2 domain-containing protein</fullName>
    </recommendedName>
</protein>
<evidence type="ECO:0000313" key="3">
    <source>
        <dbReference type="Proteomes" id="UP000801492"/>
    </source>
</evidence>
<dbReference type="SUPFAM" id="SSF57625">
    <property type="entry name" value="Invertebrate chitin-binding proteins"/>
    <property type="match status" value="1"/>
</dbReference>
<dbReference type="EMBL" id="VTPC01076885">
    <property type="protein sequence ID" value="KAF2888485.1"/>
    <property type="molecule type" value="Genomic_DNA"/>
</dbReference>
<organism evidence="2 3">
    <name type="scientific">Ignelater luminosus</name>
    <name type="common">Cucubano</name>
    <name type="synonym">Pyrophorus luminosus</name>
    <dbReference type="NCBI Taxonomy" id="2038154"/>
    <lineage>
        <taxon>Eukaryota</taxon>
        <taxon>Metazoa</taxon>
        <taxon>Ecdysozoa</taxon>
        <taxon>Arthropoda</taxon>
        <taxon>Hexapoda</taxon>
        <taxon>Insecta</taxon>
        <taxon>Pterygota</taxon>
        <taxon>Neoptera</taxon>
        <taxon>Endopterygota</taxon>
        <taxon>Coleoptera</taxon>
        <taxon>Polyphaga</taxon>
        <taxon>Elateriformia</taxon>
        <taxon>Elateroidea</taxon>
        <taxon>Elateridae</taxon>
        <taxon>Agrypninae</taxon>
        <taxon>Pyrophorini</taxon>
        <taxon>Ignelater</taxon>
    </lineage>
</organism>
<evidence type="ECO:0000259" key="1">
    <source>
        <dbReference type="PROSITE" id="PS50940"/>
    </source>
</evidence>
<dbReference type="SMART" id="SM00494">
    <property type="entry name" value="ChtBD2"/>
    <property type="match status" value="1"/>
</dbReference>
<evidence type="ECO:0000313" key="2">
    <source>
        <dbReference type="EMBL" id="KAF2888485.1"/>
    </source>
</evidence>
<feature type="non-terminal residue" evidence="2">
    <location>
        <position position="1"/>
    </location>
</feature>
<sequence>VQMCIPLGNNAFDQIFIESCNSTSWCRNGECVNKTVPNPSCQEGNENFKCPEPGIFPDPFNCRKYHICCPNDKRGITNTESTALNCEKDYGYNAKTTYCDKKLINNQCPSVYPVPLCTSSRHNGP</sequence>
<dbReference type="OrthoDB" id="6597859at2759"/>
<dbReference type="Pfam" id="PF01607">
    <property type="entry name" value="CBM_14"/>
    <property type="match status" value="1"/>
</dbReference>
<dbReference type="GO" id="GO:0005576">
    <property type="term" value="C:extracellular region"/>
    <property type="evidence" value="ECO:0007669"/>
    <property type="project" value="InterPro"/>
</dbReference>
<name>A0A8K0CJP3_IGNLU</name>